<dbReference type="InterPro" id="IPR003806">
    <property type="entry name" value="ATP-grasp_PylC-type"/>
</dbReference>
<dbReference type="Proteomes" id="UP001597171">
    <property type="component" value="Unassembled WGS sequence"/>
</dbReference>
<organism evidence="3 4">
    <name type="scientific">Methylopila musalis</name>
    <dbReference type="NCBI Taxonomy" id="1134781"/>
    <lineage>
        <taxon>Bacteria</taxon>
        <taxon>Pseudomonadati</taxon>
        <taxon>Pseudomonadota</taxon>
        <taxon>Alphaproteobacteria</taxon>
        <taxon>Hyphomicrobiales</taxon>
        <taxon>Methylopilaceae</taxon>
        <taxon>Methylopila</taxon>
    </lineage>
</organism>
<gene>
    <name evidence="3" type="ORF">ACFQ4O_11670</name>
</gene>
<evidence type="ECO:0000313" key="4">
    <source>
        <dbReference type="Proteomes" id="UP001597171"/>
    </source>
</evidence>
<protein>
    <submittedName>
        <fullName evidence="3">ATP-grasp domain-containing protein</fullName>
    </submittedName>
</protein>
<comment type="caution">
    <text evidence="3">The sequence shown here is derived from an EMBL/GenBank/DDBJ whole genome shotgun (WGS) entry which is preliminary data.</text>
</comment>
<feature type="domain" description="ATP-grasp" evidence="2">
    <location>
        <begin position="156"/>
        <end position="231"/>
    </location>
</feature>
<keyword evidence="4" id="KW-1185">Reference proteome</keyword>
<dbReference type="InterPro" id="IPR011761">
    <property type="entry name" value="ATP-grasp"/>
</dbReference>
<evidence type="ECO:0000256" key="1">
    <source>
        <dbReference type="PROSITE-ProRule" id="PRU00409"/>
    </source>
</evidence>
<accession>A0ABW3Z9B9</accession>
<dbReference type="EMBL" id="JBHTMX010000109">
    <property type="protein sequence ID" value="MFD1332655.1"/>
    <property type="molecule type" value="Genomic_DNA"/>
</dbReference>
<dbReference type="RefSeq" id="WP_378775867.1">
    <property type="nucleotide sequence ID" value="NZ_JBHTMX010000109.1"/>
</dbReference>
<keyword evidence="1" id="KW-0547">Nucleotide-binding</keyword>
<dbReference type="SUPFAM" id="SSF56059">
    <property type="entry name" value="Glutathione synthetase ATP-binding domain-like"/>
    <property type="match status" value="1"/>
</dbReference>
<evidence type="ECO:0000313" key="3">
    <source>
        <dbReference type="EMBL" id="MFD1332655.1"/>
    </source>
</evidence>
<keyword evidence="1" id="KW-0067">ATP-binding</keyword>
<reference evidence="4" key="1">
    <citation type="journal article" date="2019" name="Int. J. Syst. Evol. Microbiol.">
        <title>The Global Catalogue of Microorganisms (GCM) 10K type strain sequencing project: providing services to taxonomists for standard genome sequencing and annotation.</title>
        <authorList>
            <consortium name="The Broad Institute Genomics Platform"/>
            <consortium name="The Broad Institute Genome Sequencing Center for Infectious Disease"/>
            <person name="Wu L."/>
            <person name="Ma J."/>
        </authorList>
    </citation>
    <scope>NUCLEOTIDE SEQUENCE [LARGE SCALE GENOMIC DNA]</scope>
    <source>
        <strain evidence="4">CCUG 61696</strain>
    </source>
</reference>
<name>A0ABW3Z9B9_9HYPH</name>
<proteinExistence type="predicted"/>
<dbReference type="Pfam" id="PF02655">
    <property type="entry name" value="ATP-grasp_3"/>
    <property type="match status" value="1"/>
</dbReference>
<evidence type="ECO:0000259" key="2">
    <source>
        <dbReference type="PROSITE" id="PS50975"/>
    </source>
</evidence>
<feature type="non-terminal residue" evidence="3">
    <location>
        <position position="1"/>
    </location>
</feature>
<sequence>GAGFDPAALLGTLAAHAPAGLPVILGAGFEDATDLMASIAARHPLKGAAPDAVRRLKDPRALAELLATLRIPHPALTDGEGPGTVWKRAGASGGGHIRFGRRPRGAGVYGQRRIEGRAVSALFLAAGGCAHIVGFSEQWSDPTPAAPCRYGGAVGPIALPAPLGATIAAALDRLVAATGLVGLASADIILPADDETAFTLLEVNPRPGATLDVFDRGDGPSLLARHLAACDDRLSSATPSQLDAHAAAVVYAPRRCSLARLRRPAWTADWPAEDDATPKGAPLCTVFASARTPEAARALVARRRAALLDALSARRDGVRFTDDALEPMVTE</sequence>
<dbReference type="Gene3D" id="3.30.470.20">
    <property type="entry name" value="ATP-grasp fold, B domain"/>
    <property type="match status" value="1"/>
</dbReference>
<dbReference type="PROSITE" id="PS50975">
    <property type="entry name" value="ATP_GRASP"/>
    <property type="match status" value="1"/>
</dbReference>